<dbReference type="OrthoDB" id="196547at2759"/>
<feature type="domain" description="RGS" evidence="2">
    <location>
        <begin position="474"/>
        <end position="579"/>
    </location>
</feature>
<dbReference type="Pfam" id="PF00615">
    <property type="entry name" value="RGS"/>
    <property type="match status" value="4"/>
</dbReference>
<feature type="domain" description="RGS" evidence="2">
    <location>
        <begin position="288"/>
        <end position="419"/>
    </location>
</feature>
<dbReference type="PANTHER" id="PTHR10845">
    <property type="entry name" value="REGULATOR OF G PROTEIN SIGNALING"/>
    <property type="match status" value="1"/>
</dbReference>
<evidence type="ECO:0000313" key="3">
    <source>
        <dbReference type="EMBL" id="OQR97407.1"/>
    </source>
</evidence>
<feature type="domain" description="RGS" evidence="2">
    <location>
        <begin position="621"/>
        <end position="733"/>
    </location>
</feature>
<dbReference type="InterPro" id="IPR016137">
    <property type="entry name" value="RGS"/>
</dbReference>
<evidence type="ECO:0000256" key="1">
    <source>
        <dbReference type="SAM" id="MobiDB-lite"/>
    </source>
</evidence>
<gene>
    <name evidence="3" type="ORF">THRCLA_06978</name>
</gene>
<dbReference type="Proteomes" id="UP000243217">
    <property type="component" value="Unassembled WGS sequence"/>
</dbReference>
<proteinExistence type="predicted"/>
<dbReference type="PANTHER" id="PTHR10845:SF192">
    <property type="entry name" value="DOUBLE HIT, ISOFORM B"/>
    <property type="match status" value="1"/>
</dbReference>
<dbReference type="SUPFAM" id="SSF48097">
    <property type="entry name" value="Regulator of G-protein signaling, RGS"/>
    <property type="match status" value="5"/>
</dbReference>
<accession>A0A1V9ZHG8</accession>
<dbReference type="PRINTS" id="PR01301">
    <property type="entry name" value="RGSPROTEIN"/>
</dbReference>
<dbReference type="Gene3D" id="1.10.167.10">
    <property type="entry name" value="Regulator of G-protein Signalling 4, domain 2"/>
    <property type="match status" value="4"/>
</dbReference>
<dbReference type="PROSITE" id="PS50132">
    <property type="entry name" value="RGS"/>
    <property type="match status" value="4"/>
</dbReference>
<feature type="region of interest" description="Disordered" evidence="1">
    <location>
        <begin position="31"/>
        <end position="99"/>
    </location>
</feature>
<feature type="compositionally biased region" description="Low complexity" evidence="1">
    <location>
        <begin position="81"/>
        <end position="94"/>
    </location>
</feature>
<evidence type="ECO:0000313" key="4">
    <source>
        <dbReference type="Proteomes" id="UP000243217"/>
    </source>
</evidence>
<dbReference type="EMBL" id="JNBS01001914">
    <property type="protein sequence ID" value="OQR97407.1"/>
    <property type="molecule type" value="Genomic_DNA"/>
</dbReference>
<name>A0A1V9ZHG8_9STRA</name>
<dbReference type="InterPro" id="IPR044926">
    <property type="entry name" value="RGS_subdomain_2"/>
</dbReference>
<feature type="non-terminal residue" evidence="3">
    <location>
        <position position="870"/>
    </location>
</feature>
<dbReference type="AlphaFoldDB" id="A0A1V9ZHG8"/>
<dbReference type="SMART" id="SM00315">
    <property type="entry name" value="RGS"/>
    <property type="match status" value="4"/>
</dbReference>
<sequence>MAVVPSQHKMSMKQSVVNAVVPSETVEDVGSIKNGLAVDQVPPMSGENEANKDGDDANAPHSSMIPHRKASLSGDLRRTSNRSSFSSGISRSNSATGAPNRRISANAMIKNLLPKSARDLAALDLTIDVLLTVSQKKKKDVIGSVRVAKAFLDYIHSRSNENPREFLMIELGLKFWMAVKDLEKIAAGAFKIMTVVGIYKSFLQPNAKQELVFVSLIERQQIQSSLDEDRIEDTIEMLEQMSEDVMESVLPIFKTFVCDKSAAGYTETCLAQSMLPNMQPFMNEKKERLEEILDQSYSRRSLRDYFNRVGESPEFLFIVDAVEYRESTQTLIHDSLSEEKKSLHYGFVMHAVHKIYNKYLKTGSKSMIRISATNREMILNEISQMNPPQADVFDVALRECSFLLITEHLEAFLSAPEYTVMKSHRASLIAGGLLQFPHTAESSKGLGKTSSSSTIPEADRPPIQFVIKGSCSQYFRAHLKQFKMEHTLDFYLEIEQFQLLPHNKRNYIAAKASKIFNKYIRRGAKMEVALPGHIRQAILASIADPAEDVFNDAHLHVLYLWESKYFKSFERSPKYTELVAQYKQERDAEVESTKENPSGAAPLLTSKTLQILTVTDAKTLLLQDGPLLTQFHKFLVKENCTSYLLFYMQVEEYKRLPKSDFLSRQSKKIYNRFLHSTAKESVNVSDEAMKEVDEMMQTPSPQTFHMAQEEVLMFLWKTLYPKFQKSAFYTEAISFSKPNRRPGNENGNTTSSRSRRFLPTSVHRQFTSKVSTNGVPAGPPSIDDILNNVQTRALFLAFCEEIFCAESMYFWLECLEYQRIPHTDYLRLRAQKIYRKYISPDAKLQVNLIHSIVRDIEKQLESPNRQLFVK</sequence>
<organism evidence="3 4">
    <name type="scientific">Thraustotheca clavata</name>
    <dbReference type="NCBI Taxonomy" id="74557"/>
    <lineage>
        <taxon>Eukaryota</taxon>
        <taxon>Sar</taxon>
        <taxon>Stramenopiles</taxon>
        <taxon>Oomycota</taxon>
        <taxon>Saprolegniomycetes</taxon>
        <taxon>Saprolegniales</taxon>
        <taxon>Achlyaceae</taxon>
        <taxon>Thraustotheca</taxon>
    </lineage>
</organism>
<protein>
    <recommendedName>
        <fullName evidence="2">RGS domain-containing protein</fullName>
    </recommendedName>
</protein>
<reference evidence="3 4" key="1">
    <citation type="journal article" date="2014" name="Genome Biol. Evol.">
        <title>The secreted proteins of Achlya hypogyna and Thraustotheca clavata identify the ancestral oomycete secretome and reveal gene acquisitions by horizontal gene transfer.</title>
        <authorList>
            <person name="Misner I."/>
            <person name="Blouin N."/>
            <person name="Leonard G."/>
            <person name="Richards T.A."/>
            <person name="Lane C.E."/>
        </authorList>
    </citation>
    <scope>NUCLEOTIDE SEQUENCE [LARGE SCALE GENOMIC DNA]</scope>
    <source>
        <strain evidence="3 4">ATCC 34112</strain>
    </source>
</reference>
<dbReference type="InterPro" id="IPR036305">
    <property type="entry name" value="RGS_sf"/>
</dbReference>
<comment type="caution">
    <text evidence="3">The sequence shown here is derived from an EMBL/GenBank/DDBJ whole genome shotgun (WGS) entry which is preliminary data.</text>
</comment>
<evidence type="ECO:0000259" key="2">
    <source>
        <dbReference type="PROSITE" id="PS50132"/>
    </source>
</evidence>
<dbReference type="CDD" id="cd07440">
    <property type="entry name" value="RGS"/>
    <property type="match status" value="3"/>
</dbReference>
<feature type="domain" description="RGS" evidence="2">
    <location>
        <begin position="781"/>
        <end position="870"/>
    </location>
</feature>
<keyword evidence="4" id="KW-1185">Reference proteome</keyword>
<dbReference type="STRING" id="74557.A0A1V9ZHG8"/>